<dbReference type="EMBL" id="CP099583">
    <property type="protein sequence ID" value="USS42896.1"/>
    <property type="molecule type" value="Genomic_DNA"/>
</dbReference>
<evidence type="ECO:0000313" key="6">
    <source>
        <dbReference type="Proteomes" id="UP001056386"/>
    </source>
</evidence>
<accession>A0AAP9XZM6</accession>
<dbReference type="Gene3D" id="3.90.550.10">
    <property type="entry name" value="Spore Coat Polysaccharide Biosynthesis Protein SpsA, Chain A"/>
    <property type="match status" value="1"/>
</dbReference>
<dbReference type="PANTHER" id="PTHR43179">
    <property type="entry name" value="RHAMNOSYLTRANSFERASE WBBL"/>
    <property type="match status" value="1"/>
</dbReference>
<feature type="region of interest" description="Disordered" evidence="1">
    <location>
        <begin position="370"/>
        <end position="391"/>
    </location>
</feature>
<evidence type="ECO:0000256" key="1">
    <source>
        <dbReference type="SAM" id="MobiDB-lite"/>
    </source>
</evidence>
<evidence type="ECO:0000313" key="3">
    <source>
        <dbReference type="EMBL" id="QPQ91064.1"/>
    </source>
</evidence>
<organism evidence="3 5">
    <name type="scientific">Burkholderia glumae</name>
    <name type="common">Pseudomonas glumae</name>
    <dbReference type="NCBI Taxonomy" id="337"/>
    <lineage>
        <taxon>Bacteria</taxon>
        <taxon>Pseudomonadati</taxon>
        <taxon>Pseudomonadota</taxon>
        <taxon>Betaproteobacteria</taxon>
        <taxon>Burkholderiales</taxon>
        <taxon>Burkholderiaceae</taxon>
        <taxon>Burkholderia</taxon>
    </lineage>
</organism>
<evidence type="ECO:0000259" key="2">
    <source>
        <dbReference type="Pfam" id="PF00535"/>
    </source>
</evidence>
<dbReference type="Proteomes" id="UP001056386">
    <property type="component" value="Chromosome 2"/>
</dbReference>
<sequence length="391" mass="42676">MRPPLVRDAHLAIYPGKSDDEAGQARSAGSVVSGGHDDGLGAGATRRPSPHEHALARRALSILIVAHDCAEQIDRQLALLSVAARYRDWQVIVVDNASTDGTPDLVAASYPWARLIRLPVNIGYAAACNLAAQEAYGALLLLMHPDTHAQPAMIARAAARMLVNPQVGIAGGRLVDAAGNDMPSSHRFPSALGDAFAWRGPFGRAAATRRAQLDPDLQPRRRPRTVDWVSDAFAMVRHDVFRYLNGFDTRFFMYCEDIDLCRRAGAAGFEVMYWPDVRARCVSGGMAQMGGGIGQAARDAARRERWQIRSRLLYLHKHQGSTSAWLASRIETAWLTLAGWSYRCGDALQPAEAGEREAANGHRDAFARRAQLGDAWRATDGGRESPPGPWR</sequence>
<dbReference type="Pfam" id="PF00535">
    <property type="entry name" value="Glycos_transf_2"/>
    <property type="match status" value="1"/>
</dbReference>
<evidence type="ECO:0000313" key="4">
    <source>
        <dbReference type="EMBL" id="USS42896.1"/>
    </source>
</evidence>
<dbReference type="InterPro" id="IPR001173">
    <property type="entry name" value="Glyco_trans_2-like"/>
</dbReference>
<gene>
    <name evidence="3" type="ORF">I6H06_04885</name>
    <name evidence="4" type="ORF">NFI99_12020</name>
</gene>
<dbReference type="Proteomes" id="UP000594892">
    <property type="component" value="Chromosome 1"/>
</dbReference>
<feature type="domain" description="Glycosyltransferase 2-like" evidence="2">
    <location>
        <begin position="61"/>
        <end position="241"/>
    </location>
</feature>
<dbReference type="EMBL" id="CP065600">
    <property type="protein sequence ID" value="QPQ91064.1"/>
    <property type="molecule type" value="Genomic_DNA"/>
</dbReference>
<name>A0AAP9XZM6_BURGL</name>
<evidence type="ECO:0000313" key="5">
    <source>
        <dbReference type="Proteomes" id="UP000594892"/>
    </source>
</evidence>
<reference evidence="4" key="2">
    <citation type="submission" date="2022-06" db="EMBL/GenBank/DDBJ databases">
        <title>Draft genome sequence of Burkholderia glumae strain GR20004 isolated from rice panicle showing bacterial panicle blight.</title>
        <authorList>
            <person name="Choi S.Y."/>
            <person name="Lee Y.H."/>
        </authorList>
    </citation>
    <scope>NUCLEOTIDE SEQUENCE</scope>
    <source>
        <strain evidence="4">GR20004</strain>
    </source>
</reference>
<dbReference type="SUPFAM" id="SSF53448">
    <property type="entry name" value="Nucleotide-diphospho-sugar transferases"/>
    <property type="match status" value="1"/>
</dbReference>
<dbReference type="CDD" id="cd04186">
    <property type="entry name" value="GT_2_like_c"/>
    <property type="match status" value="1"/>
</dbReference>
<dbReference type="AlphaFoldDB" id="A0AAP9XZM6"/>
<protein>
    <submittedName>
        <fullName evidence="3">Glycosyltransferase family 2 protein</fullName>
    </submittedName>
</protein>
<feature type="region of interest" description="Disordered" evidence="1">
    <location>
        <begin position="16"/>
        <end position="49"/>
    </location>
</feature>
<reference evidence="3 5" key="1">
    <citation type="submission" date="2020-12" db="EMBL/GenBank/DDBJ databases">
        <title>FDA dAtabase for Regulatory Grade micrObial Sequences (FDA-ARGOS): Supporting development and validation of Infectious Disease Dx tests.</title>
        <authorList>
            <person name="Minogue T."/>
            <person name="Wolcott M."/>
            <person name="Wasieloski L."/>
            <person name="Aguilar W."/>
            <person name="Moore D."/>
            <person name="Jaissle J."/>
            <person name="Tallon L."/>
            <person name="Sadzewicz L."/>
            <person name="Zhao X."/>
            <person name="Boylan J."/>
            <person name="Ott S."/>
            <person name="Bowen H."/>
            <person name="Vavikolanu K."/>
            <person name="Mehta A."/>
            <person name="Aluvathingal J."/>
            <person name="Nadendla S."/>
            <person name="Yan Y."/>
            <person name="Sichtig H."/>
        </authorList>
    </citation>
    <scope>NUCLEOTIDE SEQUENCE [LARGE SCALE GENOMIC DNA]</scope>
    <source>
        <strain evidence="3 5">FDAARGOS_949</strain>
    </source>
</reference>
<keyword evidence="6" id="KW-1185">Reference proteome</keyword>
<proteinExistence type="predicted"/>
<dbReference type="InterPro" id="IPR029044">
    <property type="entry name" value="Nucleotide-diphossugar_trans"/>
</dbReference>
<dbReference type="GeneID" id="45693728"/>
<dbReference type="PANTHER" id="PTHR43179:SF7">
    <property type="entry name" value="RHAMNOSYLTRANSFERASE WBBL"/>
    <property type="match status" value="1"/>
</dbReference>
<dbReference type="RefSeq" id="WP_102952630.1">
    <property type="nucleotide sequence ID" value="NZ_CP021075.1"/>
</dbReference>